<sequence>MSRAAMQPDLLGWEPSQAAFAFPEADIRAGTAAGRVARAVAATLKACPLTRREVARRMSDYIGAEVSLHMLDAYASQGRAEHHISAPRLLALLHATGDRRLLEALAAPFGFAVIERRYLADIEMAELREREGELRRRRKALARRIGGK</sequence>
<evidence type="ECO:0000313" key="1">
    <source>
        <dbReference type="EMBL" id="PZW46860.1"/>
    </source>
</evidence>
<evidence type="ECO:0000313" key="2">
    <source>
        <dbReference type="Proteomes" id="UP000249688"/>
    </source>
</evidence>
<name>A0A2W7IJ03_9PROT</name>
<accession>A0A2W7IJ03</accession>
<protein>
    <submittedName>
        <fullName evidence="1">Uncharacterized protein</fullName>
    </submittedName>
</protein>
<gene>
    <name evidence="1" type="ORF">C8P66_108139</name>
</gene>
<dbReference type="Proteomes" id="UP000249688">
    <property type="component" value="Unassembled WGS sequence"/>
</dbReference>
<reference evidence="1 2" key="1">
    <citation type="submission" date="2018-06" db="EMBL/GenBank/DDBJ databases">
        <title>Genomic Encyclopedia of Archaeal and Bacterial Type Strains, Phase II (KMG-II): from individual species to whole genera.</title>
        <authorList>
            <person name="Goeker M."/>
        </authorList>
    </citation>
    <scope>NUCLEOTIDE SEQUENCE [LARGE SCALE GENOMIC DNA]</scope>
    <source>
        <strain evidence="1 2">DSM 24525</strain>
    </source>
</reference>
<organism evidence="1 2">
    <name type="scientific">Humitalea rosea</name>
    <dbReference type="NCBI Taxonomy" id="990373"/>
    <lineage>
        <taxon>Bacteria</taxon>
        <taxon>Pseudomonadati</taxon>
        <taxon>Pseudomonadota</taxon>
        <taxon>Alphaproteobacteria</taxon>
        <taxon>Acetobacterales</taxon>
        <taxon>Roseomonadaceae</taxon>
        <taxon>Humitalea</taxon>
    </lineage>
</organism>
<comment type="caution">
    <text evidence="1">The sequence shown here is derived from an EMBL/GenBank/DDBJ whole genome shotgun (WGS) entry which is preliminary data.</text>
</comment>
<dbReference type="AlphaFoldDB" id="A0A2W7IJ03"/>
<keyword evidence="2" id="KW-1185">Reference proteome</keyword>
<dbReference type="EMBL" id="QKYU01000008">
    <property type="protein sequence ID" value="PZW46860.1"/>
    <property type="molecule type" value="Genomic_DNA"/>
</dbReference>
<proteinExistence type="predicted"/>